<accession>A0A1G9ZT68</accession>
<dbReference type="STRING" id="237069.SAMN05216498_1811"/>
<dbReference type="PANTHER" id="PTHR43191:SF2">
    <property type="entry name" value="RRNA METHYLTRANSFERASE 3, MITOCHONDRIAL"/>
    <property type="match status" value="1"/>
</dbReference>
<dbReference type="GO" id="GO:0006396">
    <property type="term" value="P:RNA processing"/>
    <property type="evidence" value="ECO:0007669"/>
    <property type="project" value="InterPro"/>
</dbReference>
<evidence type="ECO:0000256" key="3">
    <source>
        <dbReference type="ARBA" id="ARBA00022679"/>
    </source>
</evidence>
<organism evidence="5 6">
    <name type="scientific">Tenuibacillus multivorans</name>
    <dbReference type="NCBI Taxonomy" id="237069"/>
    <lineage>
        <taxon>Bacteria</taxon>
        <taxon>Bacillati</taxon>
        <taxon>Bacillota</taxon>
        <taxon>Bacilli</taxon>
        <taxon>Bacillales</taxon>
        <taxon>Bacillaceae</taxon>
        <taxon>Tenuibacillus</taxon>
    </lineage>
</organism>
<dbReference type="PANTHER" id="PTHR43191">
    <property type="entry name" value="RRNA METHYLTRANSFERASE 3"/>
    <property type="match status" value="1"/>
</dbReference>
<proteinExistence type="inferred from homology"/>
<keyword evidence="6" id="KW-1185">Reference proteome</keyword>
<dbReference type="EMBL" id="FNIG01000003">
    <property type="protein sequence ID" value="SDN23736.1"/>
    <property type="molecule type" value="Genomic_DNA"/>
</dbReference>
<dbReference type="InterPro" id="IPR053888">
    <property type="entry name" value="MRM3-like_sub_bind"/>
</dbReference>
<dbReference type="Gene3D" id="3.30.1330.30">
    <property type="match status" value="1"/>
</dbReference>
<dbReference type="GO" id="GO:0008173">
    <property type="term" value="F:RNA methyltransferase activity"/>
    <property type="evidence" value="ECO:0007669"/>
    <property type="project" value="InterPro"/>
</dbReference>
<comment type="similarity">
    <text evidence="1">Belongs to the class IV-like SAM-binding methyltransferase superfamily. RNA methyltransferase TrmH family.</text>
</comment>
<dbReference type="InterPro" id="IPR029064">
    <property type="entry name" value="Ribosomal_eL30-like_sf"/>
</dbReference>
<gene>
    <name evidence="5" type="ORF">SAMN05216498_1811</name>
</gene>
<protein>
    <submittedName>
        <fullName evidence="5">RNA methyltransferase, TrmH family</fullName>
    </submittedName>
</protein>
<dbReference type="InterPro" id="IPR013123">
    <property type="entry name" value="SpoU_subst-bd"/>
</dbReference>
<dbReference type="Pfam" id="PF22435">
    <property type="entry name" value="MRM3-like_sub_bind"/>
    <property type="match status" value="1"/>
</dbReference>
<evidence type="ECO:0000256" key="2">
    <source>
        <dbReference type="ARBA" id="ARBA00022603"/>
    </source>
</evidence>
<dbReference type="SUPFAM" id="SSF75217">
    <property type="entry name" value="alpha/beta knot"/>
    <property type="match status" value="1"/>
</dbReference>
<dbReference type="InterPro" id="IPR001537">
    <property type="entry name" value="SpoU_MeTrfase"/>
</dbReference>
<dbReference type="CDD" id="cd18095">
    <property type="entry name" value="SpoU-like_rRNA-MTase"/>
    <property type="match status" value="1"/>
</dbReference>
<dbReference type="Gene3D" id="3.40.1280.10">
    <property type="match status" value="1"/>
</dbReference>
<dbReference type="Proteomes" id="UP000199334">
    <property type="component" value="Unassembled WGS sequence"/>
</dbReference>
<keyword evidence="3 5" id="KW-0808">Transferase</keyword>
<reference evidence="5 6" key="1">
    <citation type="submission" date="2016-10" db="EMBL/GenBank/DDBJ databases">
        <authorList>
            <person name="de Groot N.N."/>
        </authorList>
    </citation>
    <scope>NUCLEOTIDE SEQUENCE [LARGE SCALE GENOMIC DNA]</scope>
    <source>
        <strain evidence="5 6">CGMCC 1.3442</strain>
    </source>
</reference>
<dbReference type="Pfam" id="PF00588">
    <property type="entry name" value="SpoU_methylase"/>
    <property type="match status" value="1"/>
</dbReference>
<feature type="domain" description="RNA 2-O ribose methyltransferase substrate binding" evidence="4">
    <location>
        <begin position="29"/>
        <end position="96"/>
    </location>
</feature>
<evidence type="ECO:0000256" key="1">
    <source>
        <dbReference type="ARBA" id="ARBA00007228"/>
    </source>
</evidence>
<dbReference type="InterPro" id="IPR029028">
    <property type="entry name" value="Alpha/beta_knot_MTases"/>
</dbReference>
<keyword evidence="2 5" id="KW-0489">Methyltransferase</keyword>
<dbReference type="AlphaFoldDB" id="A0A1G9ZT68"/>
<name>A0A1G9ZT68_9BACI</name>
<evidence type="ECO:0000313" key="5">
    <source>
        <dbReference type="EMBL" id="SDN23736.1"/>
    </source>
</evidence>
<dbReference type="GO" id="GO:0032259">
    <property type="term" value="P:methylation"/>
    <property type="evidence" value="ECO:0007669"/>
    <property type="project" value="UniProtKB-KW"/>
</dbReference>
<evidence type="ECO:0000259" key="4">
    <source>
        <dbReference type="SMART" id="SM00967"/>
    </source>
</evidence>
<dbReference type="SUPFAM" id="SSF55315">
    <property type="entry name" value="L30e-like"/>
    <property type="match status" value="1"/>
</dbReference>
<dbReference type="GO" id="GO:0005737">
    <property type="term" value="C:cytoplasm"/>
    <property type="evidence" value="ECO:0007669"/>
    <property type="project" value="UniProtKB-ARBA"/>
</dbReference>
<evidence type="ECO:0000313" key="6">
    <source>
        <dbReference type="Proteomes" id="UP000199334"/>
    </source>
</evidence>
<dbReference type="RefSeq" id="WP_245686816.1">
    <property type="nucleotide sequence ID" value="NZ_BJVZ01000006.1"/>
</dbReference>
<sequence>MIESKQNKRVKQWKKLHRKKYRDQTEAFLIEGWHLVEEAIKSDWTIQTLIMVEDRERPEVWSHMDTIYVSQDVFKELSQTETPQGIMAVVRQNKLEFKPKYNKILLVDAVQDPGNIGTMIRSALAFDIDVIVLGKGSVDLYHDKVIRATQGAMFHIPIIQDDLELWINYCQQNEIMVYGTALDKGAKSLNQVDIQDKFAVMVGNEGHGVSSDYLEKADETVYIPIHEQSESLNVGVATSIVLYHFSLLT</sequence>
<dbReference type="InterPro" id="IPR029026">
    <property type="entry name" value="tRNA_m1G_MTases_N"/>
</dbReference>
<dbReference type="SMART" id="SM00967">
    <property type="entry name" value="SpoU_sub_bind"/>
    <property type="match status" value="1"/>
</dbReference>
<dbReference type="GO" id="GO:0003723">
    <property type="term" value="F:RNA binding"/>
    <property type="evidence" value="ECO:0007669"/>
    <property type="project" value="InterPro"/>
</dbReference>
<dbReference type="InterPro" id="IPR051259">
    <property type="entry name" value="rRNA_Methyltransferase"/>
</dbReference>